<dbReference type="PANTHER" id="PTHR10953:SF162">
    <property type="entry name" value="SUMO-ACTIVATING ENZYME SUBUNIT 1"/>
    <property type="match status" value="1"/>
</dbReference>
<dbReference type="VEuPathDB" id="FungiDB:UMAG_01081"/>
<evidence type="ECO:0000256" key="1">
    <source>
        <dbReference type="SAM" id="MobiDB-lite"/>
    </source>
</evidence>
<dbReference type="EMBL" id="CM003141">
    <property type="protein sequence ID" value="KIS71172.1"/>
    <property type="molecule type" value="Genomic_DNA"/>
</dbReference>
<sequence length="399" mass="42703">MEATCADAAASTAPLDPSDQTSPTNATANGNSVTEDEAALYDRQIRLWGLAAQTRLRCAHILILGWNGIATEILKNTVLSGIGSITILDPTCIDGSVDLLSGFFFRDEEVGQPKCSQGPLGRVRALNPLVKVNGIADMASYTKLMQGGKEAQAWIMERGVDVVVAGTPLPEESGVAHVGSRASLVKLNETTRSAGVKFFFSATCGFGGFYFADQITHDYLLEKAAPPPTANSTTSTDTSETQRVKKRQNFVPLSSSLATKWHLSERQQRRTRIPLDWFIWLALTDLETRLAPDSALTTLSSAALKERTEALIREKGLVPNVILANHEDSVFDIVAAQGAMGVTLSPVAAVVGGILSQDILNSIGGREEPVVNWLFLNMDASGATTVHRIGELPSAVVVD</sequence>
<feature type="compositionally biased region" description="Low complexity" evidence="1">
    <location>
        <begin position="230"/>
        <end position="241"/>
    </location>
</feature>
<evidence type="ECO:0000259" key="2">
    <source>
        <dbReference type="Pfam" id="PF00899"/>
    </source>
</evidence>
<dbReference type="OrthoDB" id="1708823at2759"/>
<dbReference type="RefSeq" id="XP_011387042.1">
    <property type="nucleotide sequence ID" value="XM_011388740.1"/>
</dbReference>
<dbReference type="GO" id="GO:0031510">
    <property type="term" value="C:SUMO activating enzyme complex"/>
    <property type="evidence" value="ECO:0000318"/>
    <property type="project" value="GO_Central"/>
</dbReference>
<keyword evidence="4" id="KW-1185">Reference proteome</keyword>
<dbReference type="InterPro" id="IPR045886">
    <property type="entry name" value="ThiF/MoeB/HesA"/>
</dbReference>
<dbReference type="AlphaFoldDB" id="A0A0D1CDK5"/>
<feature type="compositionally biased region" description="Polar residues" evidence="1">
    <location>
        <begin position="19"/>
        <end position="32"/>
    </location>
</feature>
<dbReference type="InterPro" id="IPR035985">
    <property type="entry name" value="Ubiquitin-activating_enz"/>
</dbReference>
<evidence type="ECO:0000313" key="4">
    <source>
        <dbReference type="Proteomes" id="UP000000561"/>
    </source>
</evidence>
<dbReference type="OMA" id="EFFGQFD"/>
<dbReference type="GO" id="GO:0016925">
    <property type="term" value="P:protein sumoylation"/>
    <property type="evidence" value="ECO:0000318"/>
    <property type="project" value="GO_Central"/>
</dbReference>
<dbReference type="Gene3D" id="3.40.50.720">
    <property type="entry name" value="NAD(P)-binding Rossmann-like Domain"/>
    <property type="match status" value="1"/>
</dbReference>
<gene>
    <name evidence="3" type="ORF">UMAG_01081</name>
</gene>
<dbReference type="Proteomes" id="UP000000561">
    <property type="component" value="Chromosome 2"/>
</dbReference>
<name>A0A0D1CDK5_MYCMD</name>
<dbReference type="KEGG" id="uma:UMAG_01081"/>
<reference evidence="3 4" key="1">
    <citation type="journal article" date="2006" name="Nature">
        <title>Insights from the genome of the biotrophic fungal plant pathogen Ustilago maydis.</title>
        <authorList>
            <person name="Kamper J."/>
            <person name="Kahmann R."/>
            <person name="Bolker M."/>
            <person name="Ma L.J."/>
            <person name="Brefort T."/>
            <person name="Saville B.J."/>
            <person name="Banuett F."/>
            <person name="Kronstad J.W."/>
            <person name="Gold S.E."/>
            <person name="Muller O."/>
            <person name="Perlin M.H."/>
            <person name="Wosten H.A."/>
            <person name="de Vries R."/>
            <person name="Ruiz-Herrera J."/>
            <person name="Reynaga-Pena C.G."/>
            <person name="Snetselaar K."/>
            <person name="McCann M."/>
            <person name="Perez-Martin J."/>
            <person name="Feldbrugge M."/>
            <person name="Basse C.W."/>
            <person name="Steinberg G."/>
            <person name="Ibeas J.I."/>
            <person name="Holloman W."/>
            <person name="Guzman P."/>
            <person name="Farman M."/>
            <person name="Stajich J.E."/>
            <person name="Sentandreu R."/>
            <person name="Gonzalez-Prieto J.M."/>
            <person name="Kennell J.C."/>
            <person name="Molina L."/>
            <person name="Schirawski J."/>
            <person name="Mendoza-Mendoza A."/>
            <person name="Greilinger D."/>
            <person name="Munch K."/>
            <person name="Rossel N."/>
            <person name="Scherer M."/>
            <person name="Vranes M."/>
            <person name="Ladendorf O."/>
            <person name="Vincon V."/>
            <person name="Fuchs U."/>
            <person name="Sandrock B."/>
            <person name="Meng S."/>
            <person name="Ho E.C."/>
            <person name="Cahill M.J."/>
            <person name="Boyce K.J."/>
            <person name="Klose J."/>
            <person name="Klosterman S.J."/>
            <person name="Deelstra H.J."/>
            <person name="Ortiz-Castellanos L."/>
            <person name="Li W."/>
            <person name="Sanchez-Alonso P."/>
            <person name="Schreier P.H."/>
            <person name="Hauser-Hahn I."/>
            <person name="Vaupel M."/>
            <person name="Koopmann E."/>
            <person name="Friedrich G."/>
            <person name="Voss H."/>
            <person name="Schluter T."/>
            <person name="Margolis J."/>
            <person name="Platt D."/>
            <person name="Swimmer C."/>
            <person name="Gnirke A."/>
            <person name="Chen F."/>
            <person name="Vysotskaia V."/>
            <person name="Mannhaupt G."/>
            <person name="Guldener U."/>
            <person name="Munsterkotter M."/>
            <person name="Haase D."/>
            <person name="Oesterheld M."/>
            <person name="Mewes H.W."/>
            <person name="Mauceli E.W."/>
            <person name="DeCaprio D."/>
            <person name="Wade C.M."/>
            <person name="Butler J."/>
            <person name="Young S."/>
            <person name="Jaffe D.B."/>
            <person name="Calvo S."/>
            <person name="Nusbaum C."/>
            <person name="Galagan J."/>
            <person name="Birren B.W."/>
        </authorList>
    </citation>
    <scope>NUCLEOTIDE SEQUENCE [LARGE SCALE GENOMIC DNA]</scope>
    <source>
        <strain evidence="4">DSM 14603 / FGSC 9021 / UM521</strain>
    </source>
</reference>
<feature type="domain" description="THIF-type NAD/FAD binding fold" evidence="2">
    <location>
        <begin position="41"/>
        <end position="381"/>
    </location>
</feature>
<dbReference type="Pfam" id="PF00899">
    <property type="entry name" value="ThiF"/>
    <property type="match status" value="1"/>
</dbReference>
<organism evidence="3 4">
    <name type="scientific">Mycosarcoma maydis</name>
    <name type="common">Corn smut fungus</name>
    <name type="synonym">Ustilago maydis</name>
    <dbReference type="NCBI Taxonomy" id="5270"/>
    <lineage>
        <taxon>Eukaryota</taxon>
        <taxon>Fungi</taxon>
        <taxon>Dikarya</taxon>
        <taxon>Basidiomycota</taxon>
        <taxon>Ustilaginomycotina</taxon>
        <taxon>Ustilaginomycetes</taxon>
        <taxon>Ustilaginales</taxon>
        <taxon>Ustilaginaceae</taxon>
        <taxon>Mycosarcoma</taxon>
    </lineage>
</organism>
<dbReference type="STRING" id="237631.A0A0D1CDK5"/>
<dbReference type="PANTHER" id="PTHR10953">
    <property type="entry name" value="UBIQUITIN-ACTIVATING ENZYME E1"/>
    <property type="match status" value="1"/>
</dbReference>
<dbReference type="InterPro" id="IPR000594">
    <property type="entry name" value="ThiF_NAD_FAD-bd"/>
</dbReference>
<evidence type="ECO:0000313" key="3">
    <source>
        <dbReference type="EMBL" id="KIS71172.1"/>
    </source>
</evidence>
<dbReference type="FunCoup" id="A0A0D1CDK5">
    <property type="interactions" value="789"/>
</dbReference>
<dbReference type="eggNOG" id="KOG2014">
    <property type="taxonomic scope" value="Eukaryota"/>
</dbReference>
<dbReference type="GeneID" id="23562198"/>
<dbReference type="GO" id="GO:0005737">
    <property type="term" value="C:cytoplasm"/>
    <property type="evidence" value="ECO:0000318"/>
    <property type="project" value="GO_Central"/>
</dbReference>
<dbReference type="GO" id="GO:0019948">
    <property type="term" value="F:SUMO activating enzyme activity"/>
    <property type="evidence" value="ECO:0000318"/>
    <property type="project" value="GO_Central"/>
</dbReference>
<dbReference type="SUPFAM" id="SSF69572">
    <property type="entry name" value="Activating enzymes of the ubiquitin-like proteins"/>
    <property type="match status" value="1"/>
</dbReference>
<feature type="region of interest" description="Disordered" evidence="1">
    <location>
        <begin position="226"/>
        <end position="245"/>
    </location>
</feature>
<feature type="region of interest" description="Disordered" evidence="1">
    <location>
        <begin position="1"/>
        <end position="32"/>
    </location>
</feature>
<protein>
    <recommendedName>
        <fullName evidence="2">THIF-type NAD/FAD binding fold domain-containing protein</fullName>
    </recommendedName>
</protein>
<accession>A0A0D1CDK5</accession>
<feature type="compositionally biased region" description="Low complexity" evidence="1">
    <location>
        <begin position="1"/>
        <end position="18"/>
    </location>
</feature>
<dbReference type="InParanoid" id="A0A0D1CDK5"/>
<proteinExistence type="predicted"/>